<dbReference type="AlphaFoldDB" id="A0A8I0HPM0"/>
<keyword evidence="3" id="KW-1185">Reference proteome</keyword>
<dbReference type="RefSeq" id="WP_191733925.1">
    <property type="nucleotide sequence ID" value="NZ_JACSPR010000007.1"/>
</dbReference>
<evidence type="ECO:0000256" key="1">
    <source>
        <dbReference type="SAM" id="SignalP"/>
    </source>
</evidence>
<sequence>MKKRHSRLALTLTLGATLTLTATFTPATAYPEGPTSRVDNIHCSSLHGGLAENGLPRPNMTRSDLAEALNTTSNLGDISYLLEGISGHNYAGRLADRAVACGIVWKDPQEPLPAIRGFQLLSQLLSS</sequence>
<accession>A0A8I0HPM0</accession>
<dbReference type="EMBL" id="JACSPR010000007">
    <property type="protein sequence ID" value="MBD8030669.1"/>
    <property type="molecule type" value="Genomic_DNA"/>
</dbReference>
<evidence type="ECO:0000313" key="3">
    <source>
        <dbReference type="Proteomes" id="UP000650224"/>
    </source>
</evidence>
<keyword evidence="1" id="KW-0732">Signal</keyword>
<dbReference type="InterPro" id="IPR041910">
    <property type="entry name" value="Alpha_h_PorB/PorC"/>
</dbReference>
<dbReference type="InterPro" id="IPR021114">
    <property type="entry name" value="Porin_PorB/PorC"/>
</dbReference>
<reference evidence="2 3" key="1">
    <citation type="submission" date="2020-08" db="EMBL/GenBank/DDBJ databases">
        <title>A Genomic Blueprint of the Chicken Gut Microbiome.</title>
        <authorList>
            <person name="Gilroy R."/>
            <person name="Ravi A."/>
            <person name="Getino M."/>
            <person name="Pursley I."/>
            <person name="Horton D.L."/>
            <person name="Alikhan N.-F."/>
            <person name="Baker D."/>
            <person name="Gharbi K."/>
            <person name="Hall N."/>
            <person name="Watson M."/>
            <person name="Adriaenssens E.M."/>
            <person name="Foster-Nyarko E."/>
            <person name="Jarju S."/>
            <person name="Secka A."/>
            <person name="Antonio M."/>
            <person name="Oren A."/>
            <person name="Chaudhuri R."/>
            <person name="La Ragione R.M."/>
            <person name="Hildebrand F."/>
            <person name="Pallen M.J."/>
        </authorList>
    </citation>
    <scope>NUCLEOTIDE SEQUENCE [LARGE SCALE GENOMIC DNA]</scope>
    <source>
        <strain evidence="2 3">Sa1YVA5</strain>
    </source>
</reference>
<feature type="signal peptide" evidence="1">
    <location>
        <begin position="1"/>
        <end position="29"/>
    </location>
</feature>
<comment type="caution">
    <text evidence="2">The sequence shown here is derived from an EMBL/GenBank/DDBJ whole genome shotgun (WGS) entry which is preliminary data.</text>
</comment>
<name>A0A8I0HPM0_9CORY</name>
<organism evidence="2 3">
    <name type="scientific">Corynebacterium gallinarum</name>
    <dbReference type="NCBI Taxonomy" id="2762214"/>
    <lineage>
        <taxon>Bacteria</taxon>
        <taxon>Bacillati</taxon>
        <taxon>Actinomycetota</taxon>
        <taxon>Actinomycetes</taxon>
        <taxon>Mycobacteriales</taxon>
        <taxon>Corynebacteriaceae</taxon>
        <taxon>Corynebacterium</taxon>
    </lineage>
</organism>
<proteinExistence type="predicted"/>
<evidence type="ECO:0008006" key="4">
    <source>
        <dbReference type="Google" id="ProtNLM"/>
    </source>
</evidence>
<protein>
    <recommendedName>
        <fullName evidence="4">Secreted protein</fullName>
    </recommendedName>
</protein>
<dbReference type="Gene3D" id="1.10.10.1280">
    <property type="entry name" value="Alpha-helical porin B/porin C"/>
    <property type="match status" value="1"/>
</dbReference>
<evidence type="ECO:0000313" key="2">
    <source>
        <dbReference type="EMBL" id="MBD8030669.1"/>
    </source>
</evidence>
<dbReference type="Pfam" id="PF11565">
    <property type="entry name" value="PorB"/>
    <property type="match status" value="1"/>
</dbReference>
<dbReference type="Proteomes" id="UP000650224">
    <property type="component" value="Unassembled WGS sequence"/>
</dbReference>
<gene>
    <name evidence="2" type="ORF">H9627_10130</name>
</gene>
<feature type="chain" id="PRO_5034385982" description="Secreted protein" evidence="1">
    <location>
        <begin position="30"/>
        <end position="127"/>
    </location>
</feature>